<keyword evidence="1" id="KW-1133">Transmembrane helix</keyword>
<sequence length="230" mass="26247">MSKCLPLALLGDKNSLSDQARAEIQNLSGAQPLAFLFQVLSAWGVIFAAITLAVYLDNIWMSLLVMVFVATRLSILALLVHEQVHFLGLRGKYGDLIVNLLAAYPLGITVEGYAKVHLAHHKYYFTENDPDFLRKSGIDWTFPMSARRLIKLVASDLFSLSFIKLLKGKRLDSPHIFKRPYSLPKWVRPTFYIGVLAILIYTEMWQVFLMYWFVTFIDNFSYVCTSLGIQ</sequence>
<dbReference type="RefSeq" id="WP_083398432.1">
    <property type="nucleotide sequence ID" value="NZ_FOUB01000020.1"/>
</dbReference>
<keyword evidence="4" id="KW-1185">Reference proteome</keyword>
<dbReference type="Pfam" id="PF00487">
    <property type="entry name" value="FA_desaturase"/>
    <property type="match status" value="1"/>
</dbReference>
<evidence type="ECO:0000256" key="1">
    <source>
        <dbReference type="SAM" id="Phobius"/>
    </source>
</evidence>
<gene>
    <name evidence="3" type="ORF">SAMN05421863_102059</name>
</gene>
<name>A0A1I4PJ68_9PROT</name>
<protein>
    <submittedName>
        <fullName evidence="3">Fatty acid desaturase</fullName>
    </submittedName>
</protein>
<feature type="transmembrane region" description="Helical" evidence="1">
    <location>
        <begin position="33"/>
        <end position="56"/>
    </location>
</feature>
<keyword evidence="1" id="KW-0812">Transmembrane</keyword>
<feature type="domain" description="Fatty acid desaturase" evidence="2">
    <location>
        <begin position="60"/>
        <end position="216"/>
    </location>
</feature>
<evidence type="ECO:0000313" key="3">
    <source>
        <dbReference type="EMBL" id="SFM27747.1"/>
    </source>
</evidence>
<reference evidence="4" key="1">
    <citation type="submission" date="2016-10" db="EMBL/GenBank/DDBJ databases">
        <authorList>
            <person name="Varghese N."/>
            <person name="Submissions S."/>
        </authorList>
    </citation>
    <scope>NUCLEOTIDE SEQUENCE [LARGE SCALE GENOMIC DNA]</scope>
    <source>
        <strain evidence="4">Nm44</strain>
    </source>
</reference>
<feature type="transmembrane region" description="Helical" evidence="1">
    <location>
        <begin position="186"/>
        <end position="202"/>
    </location>
</feature>
<feature type="transmembrane region" description="Helical" evidence="1">
    <location>
        <begin position="63"/>
        <end position="81"/>
    </location>
</feature>
<dbReference type="AlphaFoldDB" id="A0A1I4PJ68"/>
<dbReference type="InterPro" id="IPR005804">
    <property type="entry name" value="FA_desaturase_dom"/>
</dbReference>
<dbReference type="Proteomes" id="UP000183287">
    <property type="component" value="Unassembled WGS sequence"/>
</dbReference>
<keyword evidence="1" id="KW-0472">Membrane</keyword>
<dbReference type="GO" id="GO:0006629">
    <property type="term" value="P:lipid metabolic process"/>
    <property type="evidence" value="ECO:0007669"/>
    <property type="project" value="InterPro"/>
</dbReference>
<proteinExistence type="predicted"/>
<organism evidence="3 4">
    <name type="scientific">Nitrosomonas communis</name>
    <dbReference type="NCBI Taxonomy" id="44574"/>
    <lineage>
        <taxon>Bacteria</taxon>
        <taxon>Pseudomonadati</taxon>
        <taxon>Pseudomonadota</taxon>
        <taxon>Betaproteobacteria</taxon>
        <taxon>Nitrosomonadales</taxon>
        <taxon>Nitrosomonadaceae</taxon>
        <taxon>Nitrosomonas</taxon>
    </lineage>
</organism>
<dbReference type="EMBL" id="FOUB01000020">
    <property type="protein sequence ID" value="SFM27747.1"/>
    <property type="molecule type" value="Genomic_DNA"/>
</dbReference>
<evidence type="ECO:0000259" key="2">
    <source>
        <dbReference type="Pfam" id="PF00487"/>
    </source>
</evidence>
<accession>A0A1I4PJ68</accession>
<evidence type="ECO:0000313" key="4">
    <source>
        <dbReference type="Proteomes" id="UP000183287"/>
    </source>
</evidence>